<sequence length="1224" mass="132680">MIQQAQPGNMDPPASPPKRVTRSRAAPKSSATSGTAASAAKSKPVAAASKTTRATRTAAAPTAKSSHTVAAPSTRTSVKRKTRADDDEDESEPETAAKRQQPASRTATRATRGPGRPKKTVDPEPTPAPAPAPARATRGRPAKKAIKENVKEEEPTRATRTRTKKTQAGEDEAADDLAPVAPVKKPTRGRPAGTTTSTSAQVPKPVKKTVTFAEPDKENLAPSAAVKRKPAAAKAAEPTTAGMRAKPVRKPTTGRATRTAATKKSTNATEDKAPMPLSPKKVTQLSANRDIDTESEDELAMDKTPARAFRRSPVKPPVAMKPTDETKDVALFTDEGTEALAPTEPTILLGSPVRRPPPSPFKDSMKSPAKRVESLQLGLPAIKESAQSANSPSKASLFKSPAKRCPVPINAPDLNSSSRQDTIASSPFKQSLFQSPAKRPFSPMKSLRLPEPEPESIARSPAPTPVLLCTPFPAPAVEPVPAAEEQEEVKADAEADAEDAELPIDEDATDDEDAPSPSAAEFNGRMSTVLPRAADPTLTLETSLTNESINEDNEDDRETVVLEQEQEEEPKDVIEIHSEIMVLDEALLEGESSAHDSISTTPPNSPPKQALSMFGLQQRDTVTFDMSFTESEDELTRVMTPKSVSPTKHMKGSIMRPRTSGFGFTPLAQRFDSWQAGSPLKNELKATTPKGVKSTPPGETRASLMQDDFFEDEMCVRPDTEANDSINEDDPLAGIPMIKDPIVEDISVTEEDLDLAAEANEMSMMSPEQVESMLNLDGHDDTMSDASQEYGDENEVPAGFTQDGTRVPPVTPQRTLRREVHTVSKIPLKPADESTPPPQPSLKKRRHSISRLPATRPTHGLTRSATVISYSPSHKIHVEPAFEEAAEEEETRSRAGSVPPVTPTKSEGWSNAVTPARTPRQDVDSALLRGAVVFVDVHTVEGADASAIFVELLTQMGARCVKSWNWNPNDEDASSKIGITHVVFKDGGKRTMEKVRETNGVVQCVGVGWVLDCERENEWLEEAPYYIDTSLIPRGGHRRRKSMEPKAVANHNGTLVPDSAIRKASSRESQAAPTTPAPANRRDSALWMHSPDFEDDEGDDGEEHFENFYDDHEDWFDAAPLTPVPKTPAPEAIRRFAMEATPGGADTSVSEADDEEDEELSQEQLIQRTCPPKAQHVYENLGAGILGRSKDENVVRRLMDARRKSLAFAPRVSSPLAKSWKDWN</sequence>
<feature type="region of interest" description="Disordered" evidence="1">
    <location>
        <begin position="337"/>
        <end position="572"/>
    </location>
</feature>
<feature type="compositionally biased region" description="Basic and acidic residues" evidence="1">
    <location>
        <begin position="145"/>
        <end position="157"/>
    </location>
</feature>
<dbReference type="InterPro" id="IPR022047">
    <property type="entry name" value="Microcephalin-like"/>
</dbReference>
<dbReference type="Gene3D" id="3.40.50.10190">
    <property type="entry name" value="BRCT domain"/>
    <property type="match status" value="1"/>
</dbReference>
<dbReference type="GO" id="GO:0000278">
    <property type="term" value="P:mitotic cell cycle"/>
    <property type="evidence" value="ECO:0007669"/>
    <property type="project" value="TreeGrafter"/>
</dbReference>
<keyword evidence="4" id="KW-1185">Reference proteome</keyword>
<feature type="compositionally biased region" description="Low complexity" evidence="1">
    <location>
        <begin position="26"/>
        <end position="65"/>
    </location>
</feature>
<feature type="compositionally biased region" description="Low complexity" evidence="1">
    <location>
        <begin position="99"/>
        <end position="114"/>
    </location>
</feature>
<dbReference type="CDD" id="cd17716">
    <property type="entry name" value="BRCT_microcephalin_rpt1"/>
    <property type="match status" value="1"/>
</dbReference>
<feature type="region of interest" description="Disordered" evidence="1">
    <location>
        <begin position="1036"/>
        <end position="1104"/>
    </location>
</feature>
<feature type="region of interest" description="Disordered" evidence="1">
    <location>
        <begin position="1"/>
        <end position="325"/>
    </location>
</feature>
<dbReference type="InterPro" id="IPR036420">
    <property type="entry name" value="BRCT_dom_sf"/>
</dbReference>
<feature type="compositionally biased region" description="Polar residues" evidence="1">
    <location>
        <begin position="413"/>
        <end position="434"/>
    </location>
</feature>
<name>A0AAD9S3L4_PHOAM</name>
<evidence type="ECO:0000259" key="2">
    <source>
        <dbReference type="PROSITE" id="PS50172"/>
    </source>
</evidence>
<dbReference type="EMBL" id="JAUJFL010000008">
    <property type="protein sequence ID" value="KAK2598462.1"/>
    <property type="molecule type" value="Genomic_DNA"/>
</dbReference>
<organism evidence="3 4">
    <name type="scientific">Phomopsis amygdali</name>
    <name type="common">Fusicoccum amygdali</name>
    <dbReference type="NCBI Taxonomy" id="1214568"/>
    <lineage>
        <taxon>Eukaryota</taxon>
        <taxon>Fungi</taxon>
        <taxon>Dikarya</taxon>
        <taxon>Ascomycota</taxon>
        <taxon>Pezizomycotina</taxon>
        <taxon>Sordariomycetes</taxon>
        <taxon>Sordariomycetidae</taxon>
        <taxon>Diaporthales</taxon>
        <taxon>Diaporthaceae</taxon>
        <taxon>Diaporthe</taxon>
    </lineage>
</organism>
<accession>A0AAD9S3L4</accession>
<dbReference type="PANTHER" id="PTHR14625">
    <property type="entry name" value="MICROCEPHALIN"/>
    <property type="match status" value="1"/>
</dbReference>
<feature type="region of interest" description="Disordered" evidence="1">
    <location>
        <begin position="886"/>
        <end position="917"/>
    </location>
</feature>
<reference evidence="3" key="1">
    <citation type="submission" date="2023-06" db="EMBL/GenBank/DDBJ databases">
        <authorList>
            <person name="Noh H."/>
        </authorList>
    </citation>
    <scope>NUCLEOTIDE SEQUENCE</scope>
    <source>
        <strain evidence="3">DUCC20226</strain>
    </source>
</reference>
<feature type="domain" description="BRCT" evidence="2">
    <location>
        <begin position="923"/>
        <end position="1027"/>
    </location>
</feature>
<dbReference type="InterPro" id="IPR001357">
    <property type="entry name" value="BRCT_dom"/>
</dbReference>
<feature type="compositionally biased region" description="Polar residues" evidence="1">
    <location>
        <begin position="903"/>
        <end position="913"/>
    </location>
</feature>
<feature type="compositionally biased region" description="Acidic residues" evidence="1">
    <location>
        <begin position="494"/>
        <end position="514"/>
    </location>
</feature>
<feature type="compositionally biased region" description="Low complexity" evidence="1">
    <location>
        <begin position="250"/>
        <end position="268"/>
    </location>
</feature>
<evidence type="ECO:0000313" key="3">
    <source>
        <dbReference type="EMBL" id="KAK2598462.1"/>
    </source>
</evidence>
<gene>
    <name evidence="3" type="ORF">N8I77_011876</name>
</gene>
<feature type="compositionally biased region" description="Acidic residues" evidence="1">
    <location>
        <begin position="1093"/>
        <end position="1103"/>
    </location>
</feature>
<evidence type="ECO:0000313" key="4">
    <source>
        <dbReference type="Proteomes" id="UP001265746"/>
    </source>
</evidence>
<evidence type="ECO:0000256" key="1">
    <source>
        <dbReference type="SAM" id="MobiDB-lite"/>
    </source>
</evidence>
<proteinExistence type="predicted"/>
<feature type="compositionally biased region" description="Low complexity" evidence="1">
    <location>
        <begin position="537"/>
        <end position="548"/>
    </location>
</feature>
<dbReference type="PROSITE" id="PS50172">
    <property type="entry name" value="BRCT"/>
    <property type="match status" value="1"/>
</dbReference>
<feature type="region of interest" description="Disordered" evidence="1">
    <location>
        <begin position="633"/>
        <end position="658"/>
    </location>
</feature>
<feature type="compositionally biased region" description="Polar residues" evidence="1">
    <location>
        <begin position="66"/>
        <end position="76"/>
    </location>
</feature>
<feature type="compositionally biased region" description="Low complexity" evidence="1">
    <location>
        <begin position="232"/>
        <end position="241"/>
    </location>
</feature>
<feature type="region of interest" description="Disordered" evidence="1">
    <location>
        <begin position="827"/>
        <end position="857"/>
    </location>
</feature>
<dbReference type="PANTHER" id="PTHR14625:SF3">
    <property type="entry name" value="MICROCEPHALIN"/>
    <property type="match status" value="1"/>
</dbReference>
<dbReference type="SUPFAM" id="SSF52113">
    <property type="entry name" value="BRCT domain"/>
    <property type="match status" value="1"/>
</dbReference>
<protein>
    <recommendedName>
        <fullName evidence="2">BRCT domain-containing protein</fullName>
    </recommendedName>
</protein>
<dbReference type="AlphaFoldDB" id="A0AAD9S3L4"/>
<feature type="compositionally biased region" description="Polar residues" evidence="1">
    <location>
        <begin position="385"/>
        <end position="394"/>
    </location>
</feature>
<comment type="caution">
    <text evidence="3">The sequence shown here is derived from an EMBL/GenBank/DDBJ whole genome shotgun (WGS) entry which is preliminary data.</text>
</comment>
<dbReference type="Proteomes" id="UP001265746">
    <property type="component" value="Unassembled WGS sequence"/>
</dbReference>